<dbReference type="AlphaFoldDB" id="A0A963YPZ4"/>
<organism evidence="2 3">
    <name type="scientific">Acidisoma silvae</name>
    <dbReference type="NCBI Taxonomy" id="2802396"/>
    <lineage>
        <taxon>Bacteria</taxon>
        <taxon>Pseudomonadati</taxon>
        <taxon>Pseudomonadota</taxon>
        <taxon>Alphaproteobacteria</taxon>
        <taxon>Acetobacterales</taxon>
        <taxon>Acidocellaceae</taxon>
        <taxon>Acidisoma</taxon>
    </lineage>
</organism>
<dbReference type="Proteomes" id="UP000708298">
    <property type="component" value="Unassembled WGS sequence"/>
</dbReference>
<evidence type="ECO:0000256" key="1">
    <source>
        <dbReference type="SAM" id="MobiDB-lite"/>
    </source>
</evidence>
<sequence length="308" mass="31710">MIKPFTCICLVLAAGSGLYLYQVKQRAFALDADLRGTYHDIDMAREKTRMLRADWALMNDPERLQGLSDQYLALKPMGPSQLMTLDQLAAALPPPLPPGTKVAPATPDLAAPTTDPTHGVPMAANTAPTGAATDGTAVAMLQPVVPAPSATASDMTDDTADNSLPTPPPAPAAAATVAVPHVTAVQPHTLAAAIVPHVTHHATKHLQPAVTRQDIAPDGSVTSLADAGSPAPSALKPHHNAHHAKPTAPSAGTQYFAANDATRPAYGGDRITPRPATVMYTPAAVGSSLGMASAANLAPPRPLYSSTQ</sequence>
<evidence type="ECO:0000313" key="2">
    <source>
        <dbReference type="EMBL" id="MCB8874572.1"/>
    </source>
</evidence>
<proteinExistence type="predicted"/>
<name>A0A963YPZ4_9PROT</name>
<gene>
    <name evidence="2" type="ORF">ASILVAE211_05185</name>
</gene>
<feature type="region of interest" description="Disordered" evidence="1">
    <location>
        <begin position="148"/>
        <end position="175"/>
    </location>
</feature>
<feature type="compositionally biased region" description="Basic residues" evidence="1">
    <location>
        <begin position="236"/>
        <end position="245"/>
    </location>
</feature>
<feature type="region of interest" description="Disordered" evidence="1">
    <location>
        <begin position="219"/>
        <end position="253"/>
    </location>
</feature>
<comment type="caution">
    <text evidence="2">The sequence shown here is derived from an EMBL/GenBank/DDBJ whole genome shotgun (WGS) entry which is preliminary data.</text>
</comment>
<keyword evidence="3" id="KW-1185">Reference proteome</keyword>
<protein>
    <submittedName>
        <fullName evidence="2">Uncharacterized protein</fullName>
    </submittedName>
</protein>
<evidence type="ECO:0000313" key="3">
    <source>
        <dbReference type="Proteomes" id="UP000708298"/>
    </source>
</evidence>
<dbReference type="RefSeq" id="WP_227320239.1">
    <property type="nucleotide sequence ID" value="NZ_JAESVB010000002.1"/>
</dbReference>
<accession>A0A963YPZ4</accession>
<reference evidence="2" key="2">
    <citation type="submission" date="2021-01" db="EMBL/GenBank/DDBJ databases">
        <authorList>
            <person name="Mieszkin S."/>
            <person name="Pouder E."/>
            <person name="Alain K."/>
        </authorList>
    </citation>
    <scope>NUCLEOTIDE SEQUENCE</scope>
    <source>
        <strain evidence="2">HW T2.11</strain>
    </source>
</reference>
<dbReference type="EMBL" id="JAESVB010000002">
    <property type="protein sequence ID" value="MCB8874572.1"/>
    <property type="molecule type" value="Genomic_DNA"/>
</dbReference>
<reference evidence="2" key="1">
    <citation type="journal article" date="2021" name="Microorganisms">
        <title>Acidisoma silvae sp. nov. and Acidisomacellulosilytica sp. nov., Two Acidophilic Bacteria Isolated from Decaying Wood, Hydrolyzing Cellulose and Producing Poly-3-hydroxybutyrate.</title>
        <authorList>
            <person name="Mieszkin S."/>
            <person name="Pouder E."/>
            <person name="Uroz S."/>
            <person name="Simon-Colin C."/>
            <person name="Alain K."/>
        </authorList>
    </citation>
    <scope>NUCLEOTIDE SEQUENCE</scope>
    <source>
        <strain evidence="2">HW T2.11</strain>
    </source>
</reference>